<accession>A0ABT1HW51</accession>
<reference evidence="2 3" key="1">
    <citation type="submission" date="2022-06" db="EMBL/GenBank/DDBJ databases">
        <title>Genomic Encyclopedia of Archaeal and Bacterial Type Strains, Phase II (KMG-II): from individual species to whole genera.</title>
        <authorList>
            <person name="Goeker M."/>
        </authorList>
    </citation>
    <scope>NUCLEOTIDE SEQUENCE [LARGE SCALE GENOMIC DNA]</scope>
    <source>
        <strain evidence="2 3">DSM 40477</strain>
    </source>
</reference>
<protein>
    <recommendedName>
        <fullName evidence="4">Cytochrome P450</fullName>
    </recommendedName>
</protein>
<keyword evidence="3" id="KW-1185">Reference proteome</keyword>
<dbReference type="SUPFAM" id="SSF48264">
    <property type="entry name" value="Cytochrome P450"/>
    <property type="match status" value="1"/>
</dbReference>
<evidence type="ECO:0008006" key="4">
    <source>
        <dbReference type="Google" id="ProtNLM"/>
    </source>
</evidence>
<evidence type="ECO:0000313" key="3">
    <source>
        <dbReference type="Proteomes" id="UP001205311"/>
    </source>
</evidence>
<dbReference type="PANTHER" id="PTHR46696:SF1">
    <property type="entry name" value="CYTOCHROME P450 YJIB-RELATED"/>
    <property type="match status" value="1"/>
</dbReference>
<dbReference type="InterPro" id="IPR001128">
    <property type="entry name" value="Cyt_P450"/>
</dbReference>
<dbReference type="InterPro" id="IPR036396">
    <property type="entry name" value="Cyt_P450_sf"/>
</dbReference>
<dbReference type="Proteomes" id="UP001205311">
    <property type="component" value="Unassembled WGS sequence"/>
</dbReference>
<dbReference type="EMBL" id="JAMTCP010000019">
    <property type="protein sequence ID" value="MCP2259755.1"/>
    <property type="molecule type" value="Genomic_DNA"/>
</dbReference>
<evidence type="ECO:0000256" key="1">
    <source>
        <dbReference type="ARBA" id="ARBA00010617"/>
    </source>
</evidence>
<comment type="similarity">
    <text evidence="1">Belongs to the cytochrome P450 family.</text>
</comment>
<dbReference type="CDD" id="cd11029">
    <property type="entry name" value="CYP107-like"/>
    <property type="match status" value="1"/>
</dbReference>
<dbReference type="RefSeq" id="WP_253670636.1">
    <property type="nucleotide sequence ID" value="NZ_JAMTCP010000019.1"/>
</dbReference>
<organism evidence="2 3">
    <name type="scientific">Streptoalloteichus tenebrarius (strain ATCC 17920 / DSM 40477 / JCM 4838 / CBS 697.72 / NBRC 16177 / NCIMB 11028 / NRRL B-12390 / A12253. 1 / ISP 5477)</name>
    <name type="common">Streptomyces tenebrarius</name>
    <dbReference type="NCBI Taxonomy" id="1933"/>
    <lineage>
        <taxon>Bacteria</taxon>
        <taxon>Bacillati</taxon>
        <taxon>Actinomycetota</taxon>
        <taxon>Actinomycetes</taxon>
        <taxon>Pseudonocardiales</taxon>
        <taxon>Pseudonocardiaceae</taxon>
        <taxon>Streptoalloteichus</taxon>
    </lineage>
</organism>
<name>A0ABT1HW51_STRSD</name>
<dbReference type="Pfam" id="PF00067">
    <property type="entry name" value="p450"/>
    <property type="match status" value="1"/>
</dbReference>
<evidence type="ECO:0000313" key="2">
    <source>
        <dbReference type="EMBL" id="MCP2259755.1"/>
    </source>
</evidence>
<dbReference type="Gene3D" id="1.10.630.10">
    <property type="entry name" value="Cytochrome P450"/>
    <property type="match status" value="1"/>
</dbReference>
<comment type="caution">
    <text evidence="2">The sequence shown here is derived from an EMBL/GenBank/DDBJ whole genome shotgun (WGS) entry which is preliminary data.</text>
</comment>
<proteinExistence type="inferred from homology"/>
<dbReference type="InterPro" id="IPR002397">
    <property type="entry name" value="Cyt_P450_B"/>
</dbReference>
<dbReference type="PANTHER" id="PTHR46696">
    <property type="entry name" value="P450, PUTATIVE (EUROFUNG)-RELATED"/>
    <property type="match status" value="1"/>
</dbReference>
<dbReference type="PRINTS" id="PR00359">
    <property type="entry name" value="BP450"/>
</dbReference>
<sequence length="404" mass="44469">MTDAPPMPFDAEFIADPHTGYARLREQAPVHRITTPDGAPAWLVTRYADVRAALADPRLSLDKANAEGRGFTGFGLPPALDANLLNMDPPQHTRIRRLVSRAFTPRYVERMRDRIQAIADELLDAVAPRGRADLVNDFAVPLAAMTICETLGVDQADRADFRGWTSAMLAPNRDDPARAKEEMRAAIGQIARHLADLVARKRRNPGDDLLSSWIAARDAEDRLTEDELTSLAFLTLMAGYENPANLIGNAVLAVLRRPALADRLRTRPDLIPSTVDELMRFDGPTLLAIRRFPLEDVEIGGVHIPRGDTVLLALASANRDPDRFDRADELDIHRTDNQHVSLGHGVHFCLGATLARVQAQVALGAVLTRLPDLAPDLPETGPRWRPSYRAHGLLELPVVFTPVG</sequence>
<gene>
    <name evidence="2" type="ORF">LX15_003461</name>
</gene>